<evidence type="ECO:0000256" key="3">
    <source>
        <dbReference type="ARBA" id="ARBA00022605"/>
    </source>
</evidence>
<evidence type="ECO:0000313" key="12">
    <source>
        <dbReference type="EMBL" id="NNU79097.1"/>
    </source>
</evidence>
<dbReference type="InterPro" id="IPR006151">
    <property type="entry name" value="Shikm_DH/Glu-tRNA_Rdtase"/>
</dbReference>
<dbReference type="NCBIfam" id="NF001312">
    <property type="entry name" value="PRK00258.1-4"/>
    <property type="match status" value="1"/>
</dbReference>
<feature type="binding site" evidence="8">
    <location>
        <position position="83"/>
    </location>
    <ligand>
        <name>NADP(+)</name>
        <dbReference type="ChEBI" id="CHEBI:58349"/>
    </ligand>
</feature>
<evidence type="ECO:0000259" key="11">
    <source>
        <dbReference type="Pfam" id="PF18317"/>
    </source>
</evidence>
<dbReference type="Pfam" id="PF18317">
    <property type="entry name" value="SDH_C"/>
    <property type="match status" value="1"/>
</dbReference>
<dbReference type="InterPro" id="IPR022893">
    <property type="entry name" value="Shikimate_DH_fam"/>
</dbReference>
<keyword evidence="13" id="KW-1185">Reference proteome</keyword>
<comment type="subunit">
    <text evidence="8">Homodimer.</text>
</comment>
<feature type="domain" description="Quinate/shikimate 5-dehydrogenase/glutamyl-tRNA reductase" evidence="9">
    <location>
        <begin position="129"/>
        <end position="198"/>
    </location>
</feature>
<feature type="binding site" evidence="8">
    <location>
        <begin position="158"/>
        <end position="163"/>
    </location>
    <ligand>
        <name>NADP(+)</name>
        <dbReference type="ChEBI" id="CHEBI:58349"/>
    </ligand>
</feature>
<name>A0A849KX93_9RHOB</name>
<dbReference type="Gene3D" id="3.40.50.10860">
    <property type="entry name" value="Leucine Dehydrogenase, chain A, domain 1"/>
    <property type="match status" value="1"/>
</dbReference>
<keyword evidence="5 8" id="KW-0560">Oxidoreductase</keyword>
<evidence type="ECO:0000259" key="10">
    <source>
        <dbReference type="Pfam" id="PF08501"/>
    </source>
</evidence>
<accession>A0A849KX93</accession>
<dbReference type="GO" id="GO:0005829">
    <property type="term" value="C:cytosol"/>
    <property type="evidence" value="ECO:0007669"/>
    <property type="project" value="TreeGrafter"/>
</dbReference>
<dbReference type="InterPro" id="IPR046346">
    <property type="entry name" value="Aminoacid_DH-like_N_sf"/>
</dbReference>
<evidence type="ECO:0000256" key="5">
    <source>
        <dbReference type="ARBA" id="ARBA00023002"/>
    </source>
</evidence>
<dbReference type="InterPro" id="IPR036291">
    <property type="entry name" value="NAD(P)-bd_dom_sf"/>
</dbReference>
<dbReference type="EMBL" id="JABFBC010000001">
    <property type="protein sequence ID" value="NNU79097.1"/>
    <property type="molecule type" value="Genomic_DNA"/>
</dbReference>
<dbReference type="HAMAP" id="MF_00222">
    <property type="entry name" value="Shikimate_DH_AroE"/>
    <property type="match status" value="1"/>
</dbReference>
<feature type="binding site" evidence="8">
    <location>
        <position position="67"/>
    </location>
    <ligand>
        <name>shikimate</name>
        <dbReference type="ChEBI" id="CHEBI:36208"/>
    </ligand>
</feature>
<dbReference type="InterPro" id="IPR013708">
    <property type="entry name" value="Shikimate_DH-bd_N"/>
</dbReference>
<comment type="catalytic activity">
    <reaction evidence="7 8">
        <text>shikimate + NADP(+) = 3-dehydroshikimate + NADPH + H(+)</text>
        <dbReference type="Rhea" id="RHEA:17737"/>
        <dbReference type="ChEBI" id="CHEBI:15378"/>
        <dbReference type="ChEBI" id="CHEBI:16630"/>
        <dbReference type="ChEBI" id="CHEBI:36208"/>
        <dbReference type="ChEBI" id="CHEBI:57783"/>
        <dbReference type="ChEBI" id="CHEBI:58349"/>
        <dbReference type="EC" id="1.1.1.25"/>
    </reaction>
</comment>
<dbReference type="PANTHER" id="PTHR21089:SF1">
    <property type="entry name" value="BIFUNCTIONAL 3-DEHYDROQUINATE DEHYDRATASE_SHIKIMATE DEHYDROGENASE, CHLOROPLASTIC"/>
    <property type="match status" value="1"/>
</dbReference>
<dbReference type="SUPFAM" id="SSF51735">
    <property type="entry name" value="NAD(P)-binding Rossmann-fold domains"/>
    <property type="match status" value="1"/>
</dbReference>
<gene>
    <name evidence="8" type="primary">aroE</name>
    <name evidence="12" type="ORF">HMH01_01480</name>
</gene>
<evidence type="ECO:0000256" key="6">
    <source>
        <dbReference type="ARBA" id="ARBA00023141"/>
    </source>
</evidence>
<dbReference type="GO" id="GO:0009423">
    <property type="term" value="P:chorismate biosynthetic process"/>
    <property type="evidence" value="ECO:0007669"/>
    <property type="project" value="UniProtKB-UniRule"/>
</dbReference>
<dbReference type="CDD" id="cd01065">
    <property type="entry name" value="NAD_bind_Shikimate_DH"/>
    <property type="match status" value="1"/>
</dbReference>
<feature type="binding site" evidence="8">
    <location>
        <position position="253"/>
    </location>
    <ligand>
        <name>shikimate</name>
        <dbReference type="ChEBI" id="CHEBI:36208"/>
    </ligand>
</feature>
<dbReference type="UniPathway" id="UPA00053">
    <property type="reaction ID" value="UER00087"/>
</dbReference>
<dbReference type="Pfam" id="PF08501">
    <property type="entry name" value="Shikimate_dh_N"/>
    <property type="match status" value="1"/>
</dbReference>
<evidence type="ECO:0000256" key="1">
    <source>
        <dbReference type="ARBA" id="ARBA00004871"/>
    </source>
</evidence>
<dbReference type="RefSeq" id="WP_171321793.1">
    <property type="nucleotide sequence ID" value="NZ_JABFBC010000001.1"/>
</dbReference>
<dbReference type="Gene3D" id="3.40.50.720">
    <property type="entry name" value="NAD(P)-binding Rossmann-like Domain"/>
    <property type="match status" value="1"/>
</dbReference>
<feature type="domain" description="SDH C-terminal" evidence="11">
    <location>
        <begin position="246"/>
        <end position="269"/>
    </location>
</feature>
<dbReference type="GO" id="GO:0008652">
    <property type="term" value="P:amino acid biosynthetic process"/>
    <property type="evidence" value="ECO:0007669"/>
    <property type="project" value="UniProtKB-KW"/>
</dbReference>
<feature type="binding site" evidence="8">
    <location>
        <begin position="20"/>
        <end position="22"/>
    </location>
    <ligand>
        <name>shikimate</name>
        <dbReference type="ChEBI" id="CHEBI:36208"/>
    </ligand>
</feature>
<comment type="caution">
    <text evidence="12">The sequence shown here is derived from an EMBL/GenBank/DDBJ whole genome shotgun (WGS) entry which is preliminary data.</text>
</comment>
<dbReference type="AlphaFoldDB" id="A0A849KX93"/>
<dbReference type="InterPro" id="IPR041121">
    <property type="entry name" value="SDH_C"/>
</dbReference>
<keyword evidence="4 8" id="KW-0521">NADP</keyword>
<evidence type="ECO:0000256" key="7">
    <source>
        <dbReference type="ARBA" id="ARBA00049442"/>
    </source>
</evidence>
<dbReference type="SUPFAM" id="SSF53223">
    <property type="entry name" value="Aminoacid dehydrogenase-like, N-terminal domain"/>
    <property type="match status" value="1"/>
</dbReference>
<comment type="pathway">
    <text evidence="1 8">Metabolic intermediate biosynthesis; chorismate biosynthesis; chorismate from D-erythrose 4-phosphate and phosphoenolpyruvate: step 4/7.</text>
</comment>
<feature type="binding site" evidence="8">
    <location>
        <position position="223"/>
    </location>
    <ligand>
        <name>NADP(+)</name>
        <dbReference type="ChEBI" id="CHEBI:58349"/>
    </ligand>
</feature>
<dbReference type="EC" id="1.1.1.25" evidence="2 8"/>
<comment type="function">
    <text evidence="8">Involved in the biosynthesis of the chorismate, which leads to the biosynthesis of aromatic amino acids. Catalyzes the reversible NADPH linked reduction of 3-dehydroshikimate (DHSA) to yield shikimate (SA).</text>
</comment>
<feature type="active site" description="Proton acceptor" evidence="8">
    <location>
        <position position="71"/>
    </location>
</feature>
<feature type="binding site" evidence="8">
    <location>
        <position position="246"/>
    </location>
    <ligand>
        <name>NADP(+)</name>
        <dbReference type="ChEBI" id="CHEBI:58349"/>
    </ligand>
</feature>
<dbReference type="GO" id="GO:0009073">
    <property type="term" value="P:aromatic amino acid family biosynthetic process"/>
    <property type="evidence" value="ECO:0007669"/>
    <property type="project" value="UniProtKB-KW"/>
</dbReference>
<feature type="domain" description="Shikimate dehydrogenase substrate binding N-terminal" evidence="10">
    <location>
        <begin position="12"/>
        <end position="94"/>
    </location>
</feature>
<proteinExistence type="inferred from homology"/>
<feature type="binding site" evidence="8">
    <location>
        <position position="108"/>
    </location>
    <ligand>
        <name>shikimate</name>
        <dbReference type="ChEBI" id="CHEBI:36208"/>
    </ligand>
</feature>
<keyword evidence="6 8" id="KW-0057">Aromatic amino acid biosynthesis</keyword>
<dbReference type="GO" id="GO:0004764">
    <property type="term" value="F:shikimate 3-dehydrogenase (NADP+) activity"/>
    <property type="evidence" value="ECO:0007669"/>
    <property type="project" value="UniProtKB-UniRule"/>
</dbReference>
<dbReference type="GO" id="GO:0019632">
    <property type="term" value="P:shikimate metabolic process"/>
    <property type="evidence" value="ECO:0007669"/>
    <property type="project" value="InterPro"/>
</dbReference>
<evidence type="ECO:0000256" key="2">
    <source>
        <dbReference type="ARBA" id="ARBA00012962"/>
    </source>
</evidence>
<evidence type="ECO:0000259" key="9">
    <source>
        <dbReference type="Pfam" id="PF01488"/>
    </source>
</evidence>
<feature type="binding site" evidence="8">
    <location>
        <position position="92"/>
    </location>
    <ligand>
        <name>shikimate</name>
        <dbReference type="ChEBI" id="CHEBI:36208"/>
    </ligand>
</feature>
<feature type="binding site" evidence="8">
    <location>
        <position position="225"/>
    </location>
    <ligand>
        <name>shikimate</name>
        <dbReference type="ChEBI" id="CHEBI:36208"/>
    </ligand>
</feature>
<comment type="similarity">
    <text evidence="8">Belongs to the shikimate dehydrogenase family.</text>
</comment>
<dbReference type="NCBIfam" id="TIGR00507">
    <property type="entry name" value="aroE"/>
    <property type="match status" value="1"/>
</dbReference>
<evidence type="ECO:0000313" key="13">
    <source>
        <dbReference type="Proteomes" id="UP000572377"/>
    </source>
</evidence>
<feature type="binding site" evidence="8">
    <location>
        <begin position="134"/>
        <end position="138"/>
    </location>
    <ligand>
        <name>NADP(+)</name>
        <dbReference type="ChEBI" id="CHEBI:58349"/>
    </ligand>
</feature>
<dbReference type="PANTHER" id="PTHR21089">
    <property type="entry name" value="SHIKIMATE DEHYDROGENASE"/>
    <property type="match status" value="1"/>
</dbReference>
<evidence type="ECO:0000256" key="8">
    <source>
        <dbReference type="HAMAP-Rule" id="MF_00222"/>
    </source>
</evidence>
<evidence type="ECO:0000256" key="4">
    <source>
        <dbReference type="ARBA" id="ARBA00022857"/>
    </source>
</evidence>
<keyword evidence="3 8" id="KW-0028">Amino-acid biosynthesis</keyword>
<sequence>MTDIPPPPLAGVVGWPIGHSRSPVLHGHWLSRYRIKGYYIPIGLRPQDFEDGIRSLPRLGFRGVNLTIPFKETILSMADSISDRAALIGAANTLVFREDGSIYADNTDGIGFLESVRSSAPYWSPKSGPALVIGAGGAARAIVSALLTAGVPEVRLANRTRTKAEMLKEHFGARVTQIDWERASEAAAGAAIIVNTTALGMVGKPPLNFGFEHAAPNAVVVDIVYTPLETEFLKRAAECGLHVVDGVGMLLHQAVPGFESWFGVRPEVDEELRNAVLSA</sequence>
<dbReference type="Proteomes" id="UP000572377">
    <property type="component" value="Unassembled WGS sequence"/>
</dbReference>
<protein>
    <recommendedName>
        <fullName evidence="2 8">Shikimate dehydrogenase (NADP(+))</fullName>
        <shortName evidence="8">SDH</shortName>
        <ecNumber evidence="2 8">1.1.1.25</ecNumber>
    </recommendedName>
</protein>
<dbReference type="Pfam" id="PF01488">
    <property type="entry name" value="Shikimate_DH"/>
    <property type="match status" value="1"/>
</dbReference>
<reference evidence="12 13" key="1">
    <citation type="submission" date="2020-05" db="EMBL/GenBank/DDBJ databases">
        <title>Gimesia benthica sp. nov., a novel planctomycete isolated from a deep-sea water sample of the Northwest Indian Ocean.</title>
        <authorList>
            <person name="Wang J."/>
            <person name="Ruan C."/>
            <person name="Song L."/>
            <person name="Zhu Y."/>
            <person name="Li A."/>
            <person name="Zheng X."/>
            <person name="Wang L."/>
            <person name="Lu Z."/>
            <person name="Huang Y."/>
            <person name="Du W."/>
            <person name="Zhou Y."/>
            <person name="Huang L."/>
            <person name="Dai X."/>
        </authorList>
    </citation>
    <scope>NUCLEOTIDE SEQUENCE [LARGE SCALE GENOMIC DNA]</scope>
    <source>
        <strain evidence="12 13">YYQ-30</strain>
    </source>
</reference>
<dbReference type="GO" id="GO:0050661">
    <property type="term" value="F:NADP binding"/>
    <property type="evidence" value="ECO:0007669"/>
    <property type="project" value="InterPro"/>
</dbReference>
<organism evidence="12 13">
    <name type="scientific">Halovulum dunhuangense</name>
    <dbReference type="NCBI Taxonomy" id="1505036"/>
    <lineage>
        <taxon>Bacteria</taxon>
        <taxon>Pseudomonadati</taxon>
        <taxon>Pseudomonadota</taxon>
        <taxon>Alphaproteobacteria</taxon>
        <taxon>Rhodobacterales</taxon>
        <taxon>Paracoccaceae</taxon>
        <taxon>Halovulum</taxon>
    </lineage>
</organism>
<dbReference type="InterPro" id="IPR011342">
    <property type="entry name" value="Shikimate_DH"/>
</dbReference>